<feature type="compositionally biased region" description="Basic and acidic residues" evidence="1">
    <location>
        <begin position="1"/>
        <end position="25"/>
    </location>
</feature>
<evidence type="ECO:0000313" key="4">
    <source>
        <dbReference type="Proteomes" id="UP000053477"/>
    </source>
</evidence>
<evidence type="ECO:0000256" key="1">
    <source>
        <dbReference type="SAM" id="MobiDB-lite"/>
    </source>
</evidence>
<accession>A0A0H2RW01</accession>
<name>A0A0H2RW01_9AGAM</name>
<dbReference type="AlphaFoldDB" id="A0A0H2RW01"/>
<keyword evidence="4" id="KW-1185">Reference proteome</keyword>
<dbReference type="OrthoDB" id="3218112at2759"/>
<proteinExistence type="predicted"/>
<reference evidence="3 4" key="1">
    <citation type="submission" date="2015-04" db="EMBL/GenBank/DDBJ databases">
        <title>Complete genome sequence of Schizopora paradoxa KUC8140, a cosmopolitan wood degrader in East Asia.</title>
        <authorList>
            <consortium name="DOE Joint Genome Institute"/>
            <person name="Min B."/>
            <person name="Park H."/>
            <person name="Jang Y."/>
            <person name="Kim J.-J."/>
            <person name="Kim K.H."/>
            <person name="Pangilinan J."/>
            <person name="Lipzen A."/>
            <person name="Riley R."/>
            <person name="Grigoriev I.V."/>
            <person name="Spatafora J.W."/>
            <person name="Choi I.-G."/>
        </authorList>
    </citation>
    <scope>NUCLEOTIDE SEQUENCE [LARGE SCALE GENOMIC DNA]</scope>
    <source>
        <strain evidence="3 4">KUC8140</strain>
    </source>
</reference>
<protein>
    <recommendedName>
        <fullName evidence="2">BTB domain-containing protein</fullName>
    </recommendedName>
</protein>
<organism evidence="3 4">
    <name type="scientific">Schizopora paradoxa</name>
    <dbReference type="NCBI Taxonomy" id="27342"/>
    <lineage>
        <taxon>Eukaryota</taxon>
        <taxon>Fungi</taxon>
        <taxon>Dikarya</taxon>
        <taxon>Basidiomycota</taxon>
        <taxon>Agaricomycotina</taxon>
        <taxon>Agaricomycetes</taxon>
        <taxon>Hymenochaetales</taxon>
        <taxon>Schizoporaceae</taxon>
        <taxon>Schizopora</taxon>
    </lineage>
</organism>
<dbReference type="InterPro" id="IPR000210">
    <property type="entry name" value="BTB/POZ_dom"/>
</dbReference>
<dbReference type="PROSITE" id="PS50097">
    <property type="entry name" value="BTB"/>
    <property type="match status" value="1"/>
</dbReference>
<dbReference type="InterPro" id="IPR011333">
    <property type="entry name" value="SKP1/BTB/POZ_sf"/>
</dbReference>
<dbReference type="STRING" id="27342.A0A0H2RW01"/>
<feature type="region of interest" description="Disordered" evidence="1">
    <location>
        <begin position="1"/>
        <end position="26"/>
    </location>
</feature>
<dbReference type="Gene3D" id="3.30.710.10">
    <property type="entry name" value="Potassium Channel Kv1.1, Chain A"/>
    <property type="match status" value="1"/>
</dbReference>
<feature type="domain" description="BTB" evidence="2">
    <location>
        <begin position="32"/>
        <end position="108"/>
    </location>
</feature>
<evidence type="ECO:0000313" key="3">
    <source>
        <dbReference type="EMBL" id="KLO13613.1"/>
    </source>
</evidence>
<sequence length="354" mass="40475">MKRARRESDAGRSQEEQNGDGERHPSLWLEDGNIIISAKSSETQKLVLFRVHKSILSRQSDVFAGLFSLPDTLENYHDGGSGGVNDVPIVHLQDDAEGITDLLNITYNPLDFELFSRKRNPDFPLLSSRLLTLADKYHLDVLKAKIIERFTADWPKTLEEWDALEAAGERLEERMSLFDRLNWPEELLPEPISAAIFAEKAKVPDILTAIFLDLYRASRKTDWDKAGPGPLFFICGKGARWSMAPRELLFTLILIQGAIEGSIGYCVRDLLTDIEVEDGCRSNQTCQRLRNEKRHETTESIWECRDPLAALRSISEWSRETPSVCESCRVWIVRRVPNARQIIWDAVRKVIIRQ</sequence>
<gene>
    <name evidence="3" type="ORF">SCHPADRAFT_827738</name>
</gene>
<dbReference type="InParanoid" id="A0A0H2RW01"/>
<dbReference type="EMBL" id="KQ085957">
    <property type="protein sequence ID" value="KLO13613.1"/>
    <property type="molecule type" value="Genomic_DNA"/>
</dbReference>
<evidence type="ECO:0000259" key="2">
    <source>
        <dbReference type="PROSITE" id="PS50097"/>
    </source>
</evidence>
<dbReference type="Proteomes" id="UP000053477">
    <property type="component" value="Unassembled WGS sequence"/>
</dbReference>